<evidence type="ECO:0000313" key="9">
    <source>
        <dbReference type="Proteomes" id="UP000247555"/>
    </source>
</evidence>
<dbReference type="PROSITE" id="PS50885">
    <property type="entry name" value="HAMP"/>
    <property type="match status" value="1"/>
</dbReference>
<dbReference type="Gene3D" id="1.10.287.950">
    <property type="entry name" value="Methyl-accepting chemotaxis protein"/>
    <property type="match status" value="1"/>
</dbReference>
<comment type="caution">
    <text evidence="8">The sequence shown here is derived from an EMBL/GenBank/DDBJ whole genome shotgun (WGS) entry which is preliminary data.</text>
</comment>
<evidence type="ECO:0000259" key="6">
    <source>
        <dbReference type="PROSITE" id="PS50111"/>
    </source>
</evidence>
<proteinExistence type="inferred from homology"/>
<comment type="similarity">
    <text evidence="3">Belongs to the methyl-accepting chemotaxis (MCP) protein family.</text>
</comment>
<evidence type="ECO:0000313" key="8">
    <source>
        <dbReference type="EMBL" id="PXX76126.1"/>
    </source>
</evidence>
<dbReference type="SUPFAM" id="SSF58104">
    <property type="entry name" value="Methyl-accepting chemotaxis protein (MCP) signaling domain"/>
    <property type="match status" value="1"/>
</dbReference>
<sequence>MLKPPRRLSVALKISLSVTLLSLLGFALIVGYGAFEHIRQARAQGMREAELQAELKARWVEERLRAALDTSRELATTYESLKRSQVSDRDMLARLLLNALEQRTAFQGIWSVWEPNALDGRDASWKDKPMHDGSGRFAPYWRRQGGEVLSTAMAGYSEPSSPYQTLLTRPEPLLSESYRESSGNQSLTLISAATPVMIGGQFLGAVGVTLDLSRIQADLAAVKLYDTGYLGLLSSQGRWLAHPQPDRVGQSAAELPQAARAALGKGERYRWRSDDGRWMVLAPIQLGETVAPWAVAVSVDADELAADALTVVRNTLITSALGFVAMLALTTWIVRRTLHPLRRMADAMDELSRGQGDLTRRLPVSGHDEISRTAAAFNRFVDCLRDMFAEVKQHSQALDAHLLHLVDNTASVAQTSEQQAQAAQRVNSSVADTSASMARIAAAAQSGRDEARRTGDLSGELAGGVEATAQAIARAADTVGQLAGALNGLGARSSQIGQIVAVINDIAEQTNLLALNAAIEAARAGEQGRGFAVVADEVRKLAERTASATQEIGGMISAIQREMADASHTMRDTQARMDDGVSQAEHTAQAISGIQDSMCALLASSQAIAQATQDHAQASETVASHVRDIHDMTRATDDAIRHTSRASHELQALAAQLDGLVGRFRT</sequence>
<dbReference type="GO" id="GO:0006935">
    <property type="term" value="P:chemotaxis"/>
    <property type="evidence" value="ECO:0007669"/>
    <property type="project" value="UniProtKB-ARBA"/>
</dbReference>
<dbReference type="Gene3D" id="3.30.450.20">
    <property type="entry name" value="PAS domain"/>
    <property type="match status" value="2"/>
</dbReference>
<dbReference type="GO" id="GO:0016020">
    <property type="term" value="C:membrane"/>
    <property type="evidence" value="ECO:0007669"/>
    <property type="project" value="UniProtKB-SubCell"/>
</dbReference>
<dbReference type="InterPro" id="IPR004089">
    <property type="entry name" value="MCPsignal_dom"/>
</dbReference>
<keyword evidence="9" id="KW-1185">Reference proteome</keyword>
<dbReference type="AlphaFoldDB" id="A0A318L4N4"/>
<protein>
    <submittedName>
        <fullName evidence="8">Methyl-accepting chemotaxis protein/methyl-accepting chemotaxis protein-2 (Aspartate sensor receptor)</fullName>
    </submittedName>
</protein>
<feature type="transmembrane region" description="Helical" evidence="5">
    <location>
        <begin position="316"/>
        <end position="334"/>
    </location>
</feature>
<feature type="transmembrane region" description="Helical" evidence="5">
    <location>
        <begin position="12"/>
        <end position="35"/>
    </location>
</feature>
<feature type="domain" description="HAMP" evidence="7">
    <location>
        <begin position="335"/>
        <end position="389"/>
    </location>
</feature>
<dbReference type="OrthoDB" id="5580590at2"/>
<evidence type="ECO:0000256" key="5">
    <source>
        <dbReference type="SAM" id="Phobius"/>
    </source>
</evidence>
<keyword evidence="2 4" id="KW-0807">Transducer</keyword>
<dbReference type="Pfam" id="PF00672">
    <property type="entry name" value="HAMP"/>
    <property type="match status" value="1"/>
</dbReference>
<dbReference type="Proteomes" id="UP000247555">
    <property type="component" value="Unassembled WGS sequence"/>
</dbReference>
<dbReference type="CDD" id="cd12913">
    <property type="entry name" value="PDC1_MCP_like"/>
    <property type="match status" value="1"/>
</dbReference>
<keyword evidence="5" id="KW-0812">Transmembrane</keyword>
<keyword evidence="5" id="KW-1133">Transmembrane helix</keyword>
<gene>
    <name evidence="8" type="ORF">DFR34_12230</name>
</gene>
<keyword evidence="8" id="KW-0675">Receptor</keyword>
<reference evidence="8 9" key="1">
    <citation type="submission" date="2018-05" db="EMBL/GenBank/DDBJ databases">
        <title>Genomic Encyclopedia of Type Strains, Phase IV (KMG-IV): sequencing the most valuable type-strain genomes for metagenomic binning, comparative biology and taxonomic classification.</title>
        <authorList>
            <person name="Goeker M."/>
        </authorList>
    </citation>
    <scope>NUCLEOTIDE SEQUENCE [LARGE SCALE GENOMIC DNA]</scope>
    <source>
        <strain evidence="8 9">DSM 29661</strain>
    </source>
</reference>
<dbReference type="RefSeq" id="WP_146215151.1">
    <property type="nucleotide sequence ID" value="NZ_QJKI01000022.1"/>
</dbReference>
<dbReference type="InterPro" id="IPR003660">
    <property type="entry name" value="HAMP_dom"/>
</dbReference>
<dbReference type="SMART" id="SM00304">
    <property type="entry name" value="HAMP"/>
    <property type="match status" value="2"/>
</dbReference>
<name>A0A318L4N4_9NEIS</name>
<keyword evidence="5" id="KW-0472">Membrane</keyword>
<dbReference type="GO" id="GO:0007165">
    <property type="term" value="P:signal transduction"/>
    <property type="evidence" value="ECO:0007669"/>
    <property type="project" value="UniProtKB-KW"/>
</dbReference>
<feature type="domain" description="Methyl-accepting transducer" evidence="6">
    <location>
        <begin position="394"/>
        <end position="630"/>
    </location>
</feature>
<dbReference type="PANTHER" id="PTHR32089">
    <property type="entry name" value="METHYL-ACCEPTING CHEMOTAXIS PROTEIN MCPB"/>
    <property type="match status" value="1"/>
</dbReference>
<comment type="subcellular location">
    <subcellularLocation>
        <location evidence="1">Membrane</location>
    </subcellularLocation>
</comment>
<evidence type="ECO:0000256" key="2">
    <source>
        <dbReference type="ARBA" id="ARBA00023224"/>
    </source>
</evidence>
<dbReference type="Pfam" id="PF00015">
    <property type="entry name" value="MCPsignal"/>
    <property type="match status" value="1"/>
</dbReference>
<dbReference type="PROSITE" id="PS50111">
    <property type="entry name" value="CHEMOTAXIS_TRANSDUC_2"/>
    <property type="match status" value="1"/>
</dbReference>
<dbReference type="SMART" id="SM00283">
    <property type="entry name" value="MA"/>
    <property type="match status" value="1"/>
</dbReference>
<evidence type="ECO:0000256" key="1">
    <source>
        <dbReference type="ARBA" id="ARBA00004370"/>
    </source>
</evidence>
<dbReference type="CDD" id="cd11386">
    <property type="entry name" value="MCP_signal"/>
    <property type="match status" value="1"/>
</dbReference>
<dbReference type="CDD" id="cd06225">
    <property type="entry name" value="HAMP"/>
    <property type="match status" value="1"/>
</dbReference>
<dbReference type="FunFam" id="1.10.287.950:FF:000001">
    <property type="entry name" value="Methyl-accepting chemotaxis sensory transducer"/>
    <property type="match status" value="1"/>
</dbReference>
<evidence type="ECO:0000256" key="4">
    <source>
        <dbReference type="PROSITE-ProRule" id="PRU00284"/>
    </source>
</evidence>
<evidence type="ECO:0000259" key="7">
    <source>
        <dbReference type="PROSITE" id="PS50885"/>
    </source>
</evidence>
<accession>A0A318L4N4</accession>
<dbReference type="CDD" id="cd18774">
    <property type="entry name" value="PDC2_HK_sensor"/>
    <property type="match status" value="1"/>
</dbReference>
<evidence type="ECO:0000256" key="3">
    <source>
        <dbReference type="ARBA" id="ARBA00029447"/>
    </source>
</evidence>
<organism evidence="8 9">
    <name type="scientific">Rivihabitans pingtungensis</name>
    <dbReference type="NCBI Taxonomy" id="1054498"/>
    <lineage>
        <taxon>Bacteria</taxon>
        <taxon>Pseudomonadati</taxon>
        <taxon>Pseudomonadota</taxon>
        <taxon>Betaproteobacteria</taxon>
        <taxon>Neisseriales</taxon>
        <taxon>Aquaspirillaceae</taxon>
        <taxon>Rivihabitans</taxon>
    </lineage>
</organism>
<dbReference type="PANTHER" id="PTHR32089:SF112">
    <property type="entry name" value="LYSOZYME-LIKE PROTEIN-RELATED"/>
    <property type="match status" value="1"/>
</dbReference>
<dbReference type="EMBL" id="QJKI01000022">
    <property type="protein sequence ID" value="PXX76126.1"/>
    <property type="molecule type" value="Genomic_DNA"/>
</dbReference>